<sequence length="302" mass="33889">MQLYEHINGLGRDLKSRFGEKVHKLTINASFTCPNRDGTSGLGGCTFCNNASFSSKTGSQLSIREQLENSKPGMRAKRYLAYFQTYTNTYAEVEELRRLYEEALTTTDIVGLCVGTRPDCVPDATLDLLAEYQQQGYEVWLELGLQSSFDKTLDLINRGHHFDAYVDAVTRAHQRGLKICTHLIIGLPGEEPTDSLITLDRVLDLGCEGLKLHPLHIVRGSQMARQWKHGEIQAIAQQDYVDVAARMIQQTPWDVVMHRVSATARKPTLLAPDWCDDRWPVLNQIAQRLVAEGGQGSSLLRC</sequence>
<dbReference type="PANTHER" id="PTHR11135">
    <property type="entry name" value="HISTONE ACETYLTRANSFERASE-RELATED"/>
    <property type="match status" value="1"/>
</dbReference>
<dbReference type="Proteomes" id="UP000267535">
    <property type="component" value="Unassembled WGS sequence"/>
</dbReference>
<comment type="caution">
    <text evidence="8">The sequence shown here is derived from an EMBL/GenBank/DDBJ whole genome shotgun (WGS) entry which is preliminary data.</text>
</comment>
<evidence type="ECO:0000256" key="2">
    <source>
        <dbReference type="ARBA" id="ARBA00022485"/>
    </source>
</evidence>
<dbReference type="CDD" id="cd01335">
    <property type="entry name" value="Radical_SAM"/>
    <property type="match status" value="1"/>
</dbReference>
<dbReference type="SFLD" id="SFLDG01091">
    <property type="entry name" value="uncharacterized_CHP01210-like"/>
    <property type="match status" value="1"/>
</dbReference>
<keyword evidence="4" id="KW-0479">Metal-binding</keyword>
<dbReference type="Gene3D" id="3.80.30.20">
    <property type="entry name" value="tm_1862 like domain"/>
    <property type="match status" value="1"/>
</dbReference>
<dbReference type="InterPro" id="IPR005911">
    <property type="entry name" value="YhcC-like"/>
</dbReference>
<feature type="domain" description="Radical SAM core" evidence="7">
    <location>
        <begin position="17"/>
        <end position="252"/>
    </location>
</feature>
<dbReference type="Pfam" id="PF16199">
    <property type="entry name" value="Radical_SAM_C"/>
    <property type="match status" value="1"/>
</dbReference>
<evidence type="ECO:0000259" key="7">
    <source>
        <dbReference type="PROSITE" id="PS51918"/>
    </source>
</evidence>
<dbReference type="InterPro" id="IPR058240">
    <property type="entry name" value="rSAM_sf"/>
</dbReference>
<evidence type="ECO:0000313" key="9">
    <source>
        <dbReference type="Proteomes" id="UP000267535"/>
    </source>
</evidence>
<dbReference type="RefSeq" id="WP_124924616.1">
    <property type="nucleotide sequence ID" value="NZ_BMOH01000001.1"/>
</dbReference>
<organism evidence="8 9">
    <name type="scientific">Amphritea balenae</name>
    <dbReference type="NCBI Taxonomy" id="452629"/>
    <lineage>
        <taxon>Bacteria</taxon>
        <taxon>Pseudomonadati</taxon>
        <taxon>Pseudomonadota</taxon>
        <taxon>Gammaproteobacteria</taxon>
        <taxon>Oceanospirillales</taxon>
        <taxon>Oceanospirillaceae</taxon>
        <taxon>Amphritea</taxon>
    </lineage>
</organism>
<dbReference type="SFLD" id="SFLDS00029">
    <property type="entry name" value="Radical_SAM"/>
    <property type="match status" value="1"/>
</dbReference>
<dbReference type="GO" id="GO:0046872">
    <property type="term" value="F:metal ion binding"/>
    <property type="evidence" value="ECO:0007669"/>
    <property type="project" value="UniProtKB-KW"/>
</dbReference>
<dbReference type="PANTHER" id="PTHR11135:SF1">
    <property type="entry name" value="PROTEIN YHCC"/>
    <property type="match status" value="1"/>
</dbReference>
<reference evidence="8 9" key="1">
    <citation type="submission" date="2018-11" db="EMBL/GenBank/DDBJ databases">
        <title>The draft genome sequence of Amphritea balenae JAMM 1525T.</title>
        <authorList>
            <person name="Fang Z."/>
            <person name="Zhang Y."/>
            <person name="Han X."/>
        </authorList>
    </citation>
    <scope>NUCLEOTIDE SEQUENCE [LARGE SCALE GENOMIC DNA]</scope>
    <source>
        <strain evidence="8 9">JAMM 1525</strain>
    </source>
</reference>
<accession>A0A3P1SZI6</accession>
<evidence type="ECO:0000256" key="1">
    <source>
        <dbReference type="ARBA" id="ARBA00001966"/>
    </source>
</evidence>
<protein>
    <submittedName>
        <fullName evidence="8">TIGR01212 family radical SAM protein</fullName>
    </submittedName>
</protein>
<dbReference type="OrthoDB" id="9801689at2"/>
<dbReference type="InterPro" id="IPR032432">
    <property type="entry name" value="Radical_SAM_C"/>
</dbReference>
<dbReference type="AlphaFoldDB" id="A0A3P1SZI6"/>
<evidence type="ECO:0000313" key="8">
    <source>
        <dbReference type="EMBL" id="RRD01543.1"/>
    </source>
</evidence>
<dbReference type="InterPro" id="IPR023404">
    <property type="entry name" value="rSAM_horseshoe"/>
</dbReference>
<dbReference type="SUPFAM" id="SSF102114">
    <property type="entry name" value="Radical SAM enzymes"/>
    <property type="match status" value="1"/>
</dbReference>
<evidence type="ECO:0000256" key="4">
    <source>
        <dbReference type="ARBA" id="ARBA00022723"/>
    </source>
</evidence>
<dbReference type="EMBL" id="RQXV01000001">
    <property type="protein sequence ID" value="RRD01543.1"/>
    <property type="molecule type" value="Genomic_DNA"/>
</dbReference>
<dbReference type="InterPro" id="IPR006638">
    <property type="entry name" value="Elp3/MiaA/NifB-like_rSAM"/>
</dbReference>
<name>A0A3P1SZI6_9GAMM</name>
<dbReference type="PROSITE" id="PS51918">
    <property type="entry name" value="RADICAL_SAM"/>
    <property type="match status" value="1"/>
</dbReference>
<keyword evidence="3" id="KW-0949">S-adenosyl-L-methionine</keyword>
<keyword evidence="2" id="KW-0004">4Fe-4S</keyword>
<dbReference type="Pfam" id="PF04055">
    <property type="entry name" value="Radical_SAM"/>
    <property type="match status" value="1"/>
</dbReference>
<dbReference type="InterPro" id="IPR039661">
    <property type="entry name" value="ELP3"/>
</dbReference>
<evidence type="ECO:0000256" key="6">
    <source>
        <dbReference type="ARBA" id="ARBA00023014"/>
    </source>
</evidence>
<dbReference type="SFLD" id="SFLDG01086">
    <property type="entry name" value="elongater_protein-like"/>
    <property type="match status" value="1"/>
</dbReference>
<evidence type="ECO:0000256" key="5">
    <source>
        <dbReference type="ARBA" id="ARBA00023004"/>
    </source>
</evidence>
<dbReference type="InterPro" id="IPR007197">
    <property type="entry name" value="rSAM"/>
</dbReference>
<keyword evidence="6" id="KW-0411">Iron-sulfur</keyword>
<dbReference type="GO" id="GO:0051539">
    <property type="term" value="F:4 iron, 4 sulfur cluster binding"/>
    <property type="evidence" value="ECO:0007669"/>
    <property type="project" value="UniProtKB-KW"/>
</dbReference>
<gene>
    <name evidence="8" type="ORF">EHS89_03020</name>
</gene>
<dbReference type="NCBIfam" id="TIGR01212">
    <property type="entry name" value="TIGR01212 family radical SAM protein"/>
    <property type="match status" value="1"/>
</dbReference>
<keyword evidence="5" id="KW-0408">Iron</keyword>
<keyword evidence="9" id="KW-1185">Reference proteome</keyword>
<evidence type="ECO:0000256" key="3">
    <source>
        <dbReference type="ARBA" id="ARBA00022691"/>
    </source>
</evidence>
<dbReference type="SMART" id="SM00729">
    <property type="entry name" value="Elp3"/>
    <property type="match status" value="1"/>
</dbReference>
<dbReference type="GO" id="GO:0003824">
    <property type="term" value="F:catalytic activity"/>
    <property type="evidence" value="ECO:0007669"/>
    <property type="project" value="InterPro"/>
</dbReference>
<comment type="cofactor">
    <cofactor evidence="1">
        <name>[4Fe-4S] cluster</name>
        <dbReference type="ChEBI" id="CHEBI:49883"/>
    </cofactor>
</comment>
<proteinExistence type="predicted"/>